<evidence type="ECO:0000256" key="1">
    <source>
        <dbReference type="SAM" id="MobiDB-lite"/>
    </source>
</evidence>
<gene>
    <name evidence="2" type="ORF">OLEA9_A002435</name>
</gene>
<reference evidence="2 3" key="1">
    <citation type="submission" date="2019-12" db="EMBL/GenBank/DDBJ databases">
        <authorList>
            <person name="Alioto T."/>
            <person name="Alioto T."/>
            <person name="Gomez Garrido J."/>
        </authorList>
    </citation>
    <scope>NUCLEOTIDE SEQUENCE [LARGE SCALE GENOMIC DNA]</scope>
</reference>
<dbReference type="AlphaFoldDB" id="A0A8S0U1P6"/>
<dbReference type="EMBL" id="CACTIH010007363">
    <property type="protein sequence ID" value="CAA3011255.1"/>
    <property type="molecule type" value="Genomic_DNA"/>
</dbReference>
<protein>
    <submittedName>
        <fullName evidence="2">Uncharacterized protein</fullName>
    </submittedName>
</protein>
<evidence type="ECO:0000313" key="3">
    <source>
        <dbReference type="Proteomes" id="UP000594638"/>
    </source>
</evidence>
<organism evidence="2 3">
    <name type="scientific">Olea europaea subsp. europaea</name>
    <dbReference type="NCBI Taxonomy" id="158383"/>
    <lineage>
        <taxon>Eukaryota</taxon>
        <taxon>Viridiplantae</taxon>
        <taxon>Streptophyta</taxon>
        <taxon>Embryophyta</taxon>
        <taxon>Tracheophyta</taxon>
        <taxon>Spermatophyta</taxon>
        <taxon>Magnoliopsida</taxon>
        <taxon>eudicotyledons</taxon>
        <taxon>Gunneridae</taxon>
        <taxon>Pentapetalae</taxon>
        <taxon>asterids</taxon>
        <taxon>lamiids</taxon>
        <taxon>Lamiales</taxon>
        <taxon>Oleaceae</taxon>
        <taxon>Oleeae</taxon>
        <taxon>Olea</taxon>
    </lineage>
</organism>
<dbReference type="Proteomes" id="UP000594638">
    <property type="component" value="Unassembled WGS sequence"/>
</dbReference>
<keyword evidence="3" id="KW-1185">Reference proteome</keyword>
<feature type="region of interest" description="Disordered" evidence="1">
    <location>
        <begin position="60"/>
        <end position="119"/>
    </location>
</feature>
<name>A0A8S0U1P6_OLEEU</name>
<accession>A0A8S0U1P6</accession>
<feature type="compositionally biased region" description="Polar residues" evidence="1">
    <location>
        <begin position="87"/>
        <end position="100"/>
    </location>
</feature>
<sequence length="119" mass="12801">MSPLLQTSLSNSLSTNRFVPLLSLQANRSAPPLSQTCQSPNTSLPLERKIGTRSTIESIPTCSAPLVETVRTPTHPEIGTRTLPNPGEQQYGPSSDNLDQPPSRPMSAILRHPSCKQGS</sequence>
<proteinExistence type="predicted"/>
<dbReference type="Gramene" id="OE9A002435T1">
    <property type="protein sequence ID" value="OE9A002435C1"/>
    <property type="gene ID" value="OE9A002435"/>
</dbReference>
<comment type="caution">
    <text evidence="2">The sequence shown here is derived from an EMBL/GenBank/DDBJ whole genome shotgun (WGS) entry which is preliminary data.</text>
</comment>
<evidence type="ECO:0000313" key="2">
    <source>
        <dbReference type="EMBL" id="CAA3011255.1"/>
    </source>
</evidence>
<feature type="non-terminal residue" evidence="2">
    <location>
        <position position="119"/>
    </location>
</feature>